<protein>
    <submittedName>
        <fullName evidence="1">Uncharacterized protein</fullName>
    </submittedName>
</protein>
<dbReference type="OrthoDB" id="5422905at2759"/>
<evidence type="ECO:0000313" key="2">
    <source>
        <dbReference type="Proteomes" id="UP000620124"/>
    </source>
</evidence>
<keyword evidence="2" id="KW-1185">Reference proteome</keyword>
<reference evidence="1" key="1">
    <citation type="submission" date="2020-05" db="EMBL/GenBank/DDBJ databases">
        <title>Mycena genomes resolve the evolution of fungal bioluminescence.</title>
        <authorList>
            <person name="Tsai I.J."/>
        </authorList>
    </citation>
    <scope>NUCLEOTIDE SEQUENCE</scope>
    <source>
        <strain evidence="1">CCC161011</strain>
    </source>
</reference>
<gene>
    <name evidence="1" type="ORF">MVEN_00220800</name>
</gene>
<evidence type="ECO:0000313" key="1">
    <source>
        <dbReference type="EMBL" id="KAF7368946.1"/>
    </source>
</evidence>
<dbReference type="Proteomes" id="UP000620124">
    <property type="component" value="Unassembled WGS sequence"/>
</dbReference>
<proteinExistence type="predicted"/>
<accession>A0A8H6Z313</accession>
<sequence length="240" mass="26513">MSDSECGRFKSRFPIYMQFSHRSYGGIRWKDLASSTQLQKLPPRDSFSRKTFTTTTMESRTPSIPARVSPAPFDSSLSVAVETSLASAVPTPARIAFISGPLAPTSNYFTEHYLPRLETAISEGHAFVVGPSRGIDASTLAYLLQRGVPPASITVFLSQSERSRQRDFAALGVMVVVAGRNHTERDAAMTAASDYDILRYQTEAECRALYGQKYRPRVSGTQLNEMRRMEMQAAAANAQK</sequence>
<organism evidence="1 2">
    <name type="scientific">Mycena venus</name>
    <dbReference type="NCBI Taxonomy" id="2733690"/>
    <lineage>
        <taxon>Eukaryota</taxon>
        <taxon>Fungi</taxon>
        <taxon>Dikarya</taxon>
        <taxon>Basidiomycota</taxon>
        <taxon>Agaricomycotina</taxon>
        <taxon>Agaricomycetes</taxon>
        <taxon>Agaricomycetidae</taxon>
        <taxon>Agaricales</taxon>
        <taxon>Marasmiineae</taxon>
        <taxon>Mycenaceae</taxon>
        <taxon>Mycena</taxon>
    </lineage>
</organism>
<comment type="caution">
    <text evidence="1">The sequence shown here is derived from an EMBL/GenBank/DDBJ whole genome shotgun (WGS) entry which is preliminary data.</text>
</comment>
<dbReference type="EMBL" id="JACAZI010000002">
    <property type="protein sequence ID" value="KAF7368946.1"/>
    <property type="molecule type" value="Genomic_DNA"/>
</dbReference>
<dbReference type="AlphaFoldDB" id="A0A8H6Z313"/>
<name>A0A8H6Z313_9AGAR</name>